<gene>
    <name evidence="1" type="ORF">PsorP6_002947</name>
</gene>
<evidence type="ECO:0000313" key="1">
    <source>
        <dbReference type="EMBL" id="KAI9907797.1"/>
    </source>
</evidence>
<reference evidence="1 2" key="1">
    <citation type="journal article" date="2022" name="bioRxiv">
        <title>The genome of the oomycete Peronosclerospora sorghi, a cosmopolitan pathogen of maize and sorghum, is inflated with dispersed pseudogenes.</title>
        <authorList>
            <person name="Fletcher K."/>
            <person name="Martin F."/>
            <person name="Isakeit T."/>
            <person name="Cavanaugh K."/>
            <person name="Magill C."/>
            <person name="Michelmore R."/>
        </authorList>
    </citation>
    <scope>NUCLEOTIDE SEQUENCE [LARGE SCALE GENOMIC DNA]</scope>
    <source>
        <strain evidence="1">P6</strain>
    </source>
</reference>
<evidence type="ECO:0000313" key="2">
    <source>
        <dbReference type="Proteomes" id="UP001163321"/>
    </source>
</evidence>
<dbReference type="EMBL" id="CM047587">
    <property type="protein sequence ID" value="KAI9907797.1"/>
    <property type="molecule type" value="Genomic_DNA"/>
</dbReference>
<keyword evidence="2" id="KW-1185">Reference proteome</keyword>
<name>A0ACC0VNL9_9STRA</name>
<accession>A0ACC0VNL9</accession>
<proteinExistence type="predicted"/>
<sequence length="597" mass="66109">MEALSVYASSDDDEQRVPSASCAARPVLNSAPRVPLADAHELDAKTAWLRASAAPYVTQNLPVETGTLAPVVGPQGCAATSSLARMDAMRAGSGKELVTGIVEPAAMHDDSFDTAYHGMNQQLCGTSIVRTRVQGAPPCAPALPGEEDVGERSARSVESGKHKRRKTAADMDVGDESTSGIWAPYTRKDVWQTDAEQGTLSAAQQEQREAYEATQRSKTRAAPRTDVDEQLDFDRLVEKKTAHLLPARLKAGATARHGTSTFCGEHEFDYQGRAWSDPPRGLKPDDGDHRVFLPKRCVHKWVGHRKGVQAIELFPKVGHLLLSASLDHTVRIWDVYRTQTCQRVYEGHAAAVRAINFSPDGRHFLSCSYDRFIQLWDTETGQATQSFTTRRVPYCLQFYPLDATQFIVGDSNHMIVQFDTRSGGGGRVQEYNHHLQAVNSVTFVDDARRFVSTSDDKKVLVWEWGLPVPIKYIAEPSMHSMPAVTLHPSGHFFAGQAMNNQIDVYTARDKFKLVRTKTFRGHQTAGYACQLGFAPNGQYLVSGDGDGKLVFWDWKTTKMVRTVHAHDRGPTMGALWHPLEPSKVVSCGWDGVIKYWD</sequence>
<comment type="caution">
    <text evidence="1">The sequence shown here is derived from an EMBL/GenBank/DDBJ whole genome shotgun (WGS) entry which is preliminary data.</text>
</comment>
<dbReference type="Proteomes" id="UP001163321">
    <property type="component" value="Chromosome 8"/>
</dbReference>
<organism evidence="1 2">
    <name type="scientific">Peronosclerospora sorghi</name>
    <dbReference type="NCBI Taxonomy" id="230839"/>
    <lineage>
        <taxon>Eukaryota</taxon>
        <taxon>Sar</taxon>
        <taxon>Stramenopiles</taxon>
        <taxon>Oomycota</taxon>
        <taxon>Peronosporomycetes</taxon>
        <taxon>Peronosporales</taxon>
        <taxon>Peronosporaceae</taxon>
        <taxon>Peronosclerospora</taxon>
    </lineage>
</organism>
<protein>
    <submittedName>
        <fullName evidence="1">Uncharacterized protein</fullName>
    </submittedName>
</protein>